<reference evidence="1 2" key="1">
    <citation type="submission" date="2016-10" db="EMBL/GenBank/DDBJ databases">
        <authorList>
            <person name="de Groot N.N."/>
        </authorList>
    </citation>
    <scope>NUCLEOTIDE SEQUENCE [LARGE SCALE GENOMIC DNA]</scope>
    <source>
        <strain evidence="1 2">HL3</strain>
    </source>
</reference>
<accession>A0A1I1R8X3</accession>
<gene>
    <name evidence="1" type="ORF">SAMN05660831_01373</name>
</gene>
<sequence length="175" mass="19508">MRLWQQGLLHASRWAVKAAREGITVPIPRRILARLAERADDPSLADLRLAVRDGAILEVTGRKKAGVWVDFRARFRVEAPAAGDPPRALVLRPEEVQPFLAKGPMLAALGQQAGARRDGDRVRIDLDEVLQGHEWRKKVPDALRERLRIGGVESADGQLKLRLQISAGRQRLAEE</sequence>
<evidence type="ECO:0000313" key="1">
    <source>
        <dbReference type="EMBL" id="SFD30854.1"/>
    </source>
</evidence>
<dbReference type="Proteomes" id="UP000198611">
    <property type="component" value="Unassembled WGS sequence"/>
</dbReference>
<keyword evidence="2" id="KW-1185">Reference proteome</keyword>
<name>A0A1I1R8X3_9GAMM</name>
<dbReference type="EMBL" id="FOMJ01000004">
    <property type="protein sequence ID" value="SFD30854.1"/>
    <property type="molecule type" value="Genomic_DNA"/>
</dbReference>
<dbReference type="STRING" id="1123397.SAMN05660831_01373"/>
<organism evidence="1 2">
    <name type="scientific">Thiohalospira halophila DSM 15071</name>
    <dbReference type="NCBI Taxonomy" id="1123397"/>
    <lineage>
        <taxon>Bacteria</taxon>
        <taxon>Pseudomonadati</taxon>
        <taxon>Pseudomonadota</taxon>
        <taxon>Gammaproteobacteria</taxon>
        <taxon>Thiohalospirales</taxon>
        <taxon>Thiohalospiraceae</taxon>
        <taxon>Thiohalospira</taxon>
    </lineage>
</organism>
<dbReference type="AlphaFoldDB" id="A0A1I1R8X3"/>
<protein>
    <submittedName>
        <fullName evidence="1">Uncharacterized protein</fullName>
    </submittedName>
</protein>
<proteinExistence type="predicted"/>
<evidence type="ECO:0000313" key="2">
    <source>
        <dbReference type="Proteomes" id="UP000198611"/>
    </source>
</evidence>
<dbReference type="OrthoDB" id="5800942at2"/>
<dbReference type="RefSeq" id="WP_093428026.1">
    <property type="nucleotide sequence ID" value="NZ_FOMJ01000004.1"/>
</dbReference>